<dbReference type="AlphaFoldDB" id="A0A4U0U788"/>
<organism evidence="2 3">
    <name type="scientific">Salinomyces thailandicus</name>
    <dbReference type="NCBI Taxonomy" id="706561"/>
    <lineage>
        <taxon>Eukaryota</taxon>
        <taxon>Fungi</taxon>
        <taxon>Dikarya</taxon>
        <taxon>Ascomycota</taxon>
        <taxon>Pezizomycotina</taxon>
        <taxon>Dothideomycetes</taxon>
        <taxon>Dothideomycetidae</taxon>
        <taxon>Mycosphaerellales</taxon>
        <taxon>Teratosphaeriaceae</taxon>
        <taxon>Salinomyces</taxon>
    </lineage>
</organism>
<accession>A0A4U0U788</accession>
<comment type="caution">
    <text evidence="2">The sequence shown here is derived from an EMBL/GenBank/DDBJ whole genome shotgun (WGS) entry which is preliminary data.</text>
</comment>
<evidence type="ECO:0000256" key="1">
    <source>
        <dbReference type="SAM" id="MobiDB-lite"/>
    </source>
</evidence>
<evidence type="ECO:0000313" key="2">
    <source>
        <dbReference type="EMBL" id="TKA30958.1"/>
    </source>
</evidence>
<dbReference type="OrthoDB" id="3001700at2759"/>
<dbReference type="Proteomes" id="UP000308549">
    <property type="component" value="Unassembled WGS sequence"/>
</dbReference>
<reference evidence="2 3" key="1">
    <citation type="submission" date="2017-03" db="EMBL/GenBank/DDBJ databases">
        <title>Genomes of endolithic fungi from Antarctica.</title>
        <authorList>
            <person name="Coleine C."/>
            <person name="Masonjones S."/>
            <person name="Stajich J.E."/>
        </authorList>
    </citation>
    <scope>NUCLEOTIDE SEQUENCE [LARGE SCALE GENOMIC DNA]</scope>
    <source>
        <strain evidence="2 3">CCFEE 6315</strain>
    </source>
</reference>
<proteinExistence type="predicted"/>
<evidence type="ECO:0000313" key="3">
    <source>
        <dbReference type="Proteomes" id="UP000308549"/>
    </source>
</evidence>
<name>A0A4U0U788_9PEZI</name>
<keyword evidence="3" id="KW-1185">Reference proteome</keyword>
<protein>
    <submittedName>
        <fullName evidence="2">Uncharacterized protein</fullName>
    </submittedName>
</protein>
<feature type="compositionally biased region" description="Polar residues" evidence="1">
    <location>
        <begin position="1"/>
        <end position="10"/>
    </location>
</feature>
<feature type="region of interest" description="Disordered" evidence="1">
    <location>
        <begin position="1"/>
        <end position="47"/>
    </location>
</feature>
<sequence>MADKLQQTAQGAGDTAKQGASSGTEKWNAMSEEQKKQTFDNLPADQKQGKTYTEWLKEGYQHQYENWMPWIEDMYLRWFTNDNKASYAARDTVDKTKVTGLEPVDKLQDDAGNLVGNQFGQGGALQGVGDTFSKEGVNRAERGGKDDSGSYAGGIASGAQGVGSSVYNGAAGAGSYVTGMFGGAKK</sequence>
<dbReference type="EMBL" id="NAJL01000009">
    <property type="protein sequence ID" value="TKA30958.1"/>
    <property type="molecule type" value="Genomic_DNA"/>
</dbReference>
<gene>
    <name evidence="2" type="ORF">B0A50_01926</name>
</gene>